<accession>A0A3E3K3W2</accession>
<feature type="transmembrane region" description="Helical" evidence="8">
    <location>
        <begin position="62"/>
        <end position="87"/>
    </location>
</feature>
<feature type="transmembrane region" description="Helical" evidence="8">
    <location>
        <begin position="281"/>
        <end position="300"/>
    </location>
</feature>
<feature type="transmembrane region" description="Helical" evidence="8">
    <location>
        <begin position="221"/>
        <end position="243"/>
    </location>
</feature>
<dbReference type="EMBL" id="QVLX01000002">
    <property type="protein sequence ID" value="RGE88624.1"/>
    <property type="molecule type" value="Genomic_DNA"/>
</dbReference>
<evidence type="ECO:0000256" key="1">
    <source>
        <dbReference type="ARBA" id="ARBA00004651"/>
    </source>
</evidence>
<feature type="transmembrane region" description="Helical" evidence="8">
    <location>
        <begin position="35"/>
        <end position="56"/>
    </location>
</feature>
<dbReference type="PANTHER" id="PTHR36838">
    <property type="entry name" value="AUXIN EFFLUX CARRIER FAMILY PROTEIN"/>
    <property type="match status" value="1"/>
</dbReference>
<evidence type="ECO:0000256" key="2">
    <source>
        <dbReference type="ARBA" id="ARBA00010145"/>
    </source>
</evidence>
<keyword evidence="10" id="KW-1185">Reference proteome</keyword>
<keyword evidence="6 8" id="KW-1133">Transmembrane helix</keyword>
<keyword evidence="5 8" id="KW-0812">Transmembrane</keyword>
<dbReference type="OrthoDB" id="9798064at2"/>
<dbReference type="InterPro" id="IPR038770">
    <property type="entry name" value="Na+/solute_symporter_sf"/>
</dbReference>
<keyword evidence="4" id="KW-1003">Cell membrane</keyword>
<evidence type="ECO:0000313" key="9">
    <source>
        <dbReference type="EMBL" id="RGE88624.1"/>
    </source>
</evidence>
<dbReference type="PANTHER" id="PTHR36838:SF1">
    <property type="entry name" value="SLR1864 PROTEIN"/>
    <property type="match status" value="1"/>
</dbReference>
<comment type="similarity">
    <text evidence="2">Belongs to the auxin efflux carrier (TC 2.A.69) family.</text>
</comment>
<gene>
    <name evidence="9" type="ORF">DW016_03545</name>
</gene>
<dbReference type="InterPro" id="IPR004776">
    <property type="entry name" value="Mem_transp_PIN-like"/>
</dbReference>
<name>A0A3E3K3W2_9FIRM</name>
<keyword evidence="7 8" id="KW-0472">Membrane</keyword>
<evidence type="ECO:0000256" key="5">
    <source>
        <dbReference type="ARBA" id="ARBA00022692"/>
    </source>
</evidence>
<dbReference type="GO" id="GO:0005886">
    <property type="term" value="C:plasma membrane"/>
    <property type="evidence" value="ECO:0007669"/>
    <property type="project" value="UniProtKB-SubCell"/>
</dbReference>
<organism evidence="9 10">
    <name type="scientific">Sellimonas intestinalis</name>
    <dbReference type="NCBI Taxonomy" id="1653434"/>
    <lineage>
        <taxon>Bacteria</taxon>
        <taxon>Bacillati</taxon>
        <taxon>Bacillota</taxon>
        <taxon>Clostridia</taxon>
        <taxon>Lachnospirales</taxon>
        <taxon>Lachnospiraceae</taxon>
        <taxon>Sellimonas</taxon>
    </lineage>
</organism>
<reference evidence="9 10" key="1">
    <citation type="submission" date="2018-08" db="EMBL/GenBank/DDBJ databases">
        <title>A genome reference for cultivated species of the human gut microbiota.</title>
        <authorList>
            <person name="Zou Y."/>
            <person name="Xue W."/>
            <person name="Luo G."/>
        </authorList>
    </citation>
    <scope>NUCLEOTIDE SEQUENCE [LARGE SCALE GENOMIC DNA]</scope>
    <source>
        <strain evidence="9 10">AF37-2AT</strain>
    </source>
</reference>
<dbReference type="RefSeq" id="WP_024733738.1">
    <property type="nucleotide sequence ID" value="NZ_CALBAT010000026.1"/>
</dbReference>
<dbReference type="Gene3D" id="1.20.1530.20">
    <property type="match status" value="1"/>
</dbReference>
<evidence type="ECO:0000256" key="6">
    <source>
        <dbReference type="ARBA" id="ARBA00022989"/>
    </source>
</evidence>
<proteinExistence type="inferred from homology"/>
<sequence length="302" mass="33319">MVFEKMLTMQGMMFFFVIIGFIVRKRRIVGTTGRLNMVDLCLYVLLPFNIFHAFLVQPHHDVWGPVVITILLSVLYNVISVASAFLLYKKTDEEKKKPLRYGTIVSNGGFLGNPVIESIYGTSGLLYAAVFMLPVRVVMWSVGVSCFLPGQKKNVLKKVITHPCIVAIYLGLIVMVLPVAWPDFFLNGVEGLSSANTPVSMMLIGMMLAEMDPRGLVDRTMVWYAAVRLVLIPAVVFAVTALIPLDPVLRGITVIMAGMPAPVTTALLSSKYHGDERYATGMIFLSTLSSLVTLPLWCLLLG</sequence>
<evidence type="ECO:0000256" key="7">
    <source>
        <dbReference type="ARBA" id="ARBA00023136"/>
    </source>
</evidence>
<dbReference type="GO" id="GO:0055085">
    <property type="term" value="P:transmembrane transport"/>
    <property type="evidence" value="ECO:0007669"/>
    <property type="project" value="InterPro"/>
</dbReference>
<dbReference type="Proteomes" id="UP000261080">
    <property type="component" value="Unassembled WGS sequence"/>
</dbReference>
<feature type="transmembrane region" description="Helical" evidence="8">
    <location>
        <begin position="160"/>
        <end position="181"/>
    </location>
</feature>
<dbReference type="Pfam" id="PF03547">
    <property type="entry name" value="Mem_trans"/>
    <property type="match status" value="2"/>
</dbReference>
<evidence type="ECO:0000256" key="8">
    <source>
        <dbReference type="SAM" id="Phobius"/>
    </source>
</evidence>
<keyword evidence="3" id="KW-0813">Transport</keyword>
<feature type="transmembrane region" description="Helical" evidence="8">
    <location>
        <begin position="126"/>
        <end position="148"/>
    </location>
</feature>
<comment type="caution">
    <text evidence="9">The sequence shown here is derived from an EMBL/GenBank/DDBJ whole genome shotgun (WGS) entry which is preliminary data.</text>
</comment>
<feature type="transmembrane region" description="Helical" evidence="8">
    <location>
        <begin position="99"/>
        <end position="120"/>
    </location>
</feature>
<comment type="subcellular location">
    <subcellularLocation>
        <location evidence="1">Cell membrane</location>
        <topology evidence="1">Multi-pass membrane protein</topology>
    </subcellularLocation>
</comment>
<protein>
    <submittedName>
        <fullName evidence="9">AEC family transporter</fullName>
    </submittedName>
</protein>
<evidence type="ECO:0000256" key="4">
    <source>
        <dbReference type="ARBA" id="ARBA00022475"/>
    </source>
</evidence>
<evidence type="ECO:0000256" key="3">
    <source>
        <dbReference type="ARBA" id="ARBA00022448"/>
    </source>
</evidence>
<dbReference type="AlphaFoldDB" id="A0A3E3K3W2"/>
<feature type="transmembrane region" description="Helical" evidence="8">
    <location>
        <begin position="249"/>
        <end position="269"/>
    </location>
</feature>
<feature type="transmembrane region" description="Helical" evidence="8">
    <location>
        <begin position="6"/>
        <end position="23"/>
    </location>
</feature>
<evidence type="ECO:0000313" key="10">
    <source>
        <dbReference type="Proteomes" id="UP000261080"/>
    </source>
</evidence>